<dbReference type="PANTHER" id="PTHR43384:SF10">
    <property type="entry name" value="ATPASE INVOLVED IN CHROMOSOME PARTITIONING, PARA_MIND FAMILY"/>
    <property type="match status" value="1"/>
</dbReference>
<dbReference type="SUPFAM" id="SSF52540">
    <property type="entry name" value="P-loop containing nucleoside triphosphate hydrolases"/>
    <property type="match status" value="1"/>
</dbReference>
<proteinExistence type="predicted"/>
<dbReference type="STRING" id="28442.SAMN05443574_10755"/>
<gene>
    <name evidence="2" type="ORF">SAMN05443574_10755</name>
</gene>
<dbReference type="Proteomes" id="UP000182573">
    <property type="component" value="Unassembled WGS sequence"/>
</dbReference>
<dbReference type="GO" id="GO:0005829">
    <property type="term" value="C:cytosol"/>
    <property type="evidence" value="ECO:0007669"/>
    <property type="project" value="TreeGrafter"/>
</dbReference>
<dbReference type="RefSeq" id="WP_004515953.1">
    <property type="nucleotide sequence ID" value="NZ_FNOF01000007.1"/>
</dbReference>
<dbReference type="GO" id="GO:0005524">
    <property type="term" value="F:ATP binding"/>
    <property type="evidence" value="ECO:0007669"/>
    <property type="project" value="TreeGrafter"/>
</dbReference>
<evidence type="ECO:0000313" key="3">
    <source>
        <dbReference type="Proteomes" id="UP000182573"/>
    </source>
</evidence>
<evidence type="ECO:0000313" key="2">
    <source>
        <dbReference type="EMBL" id="SDW81145.1"/>
    </source>
</evidence>
<dbReference type="Pfam" id="PF01656">
    <property type="entry name" value="CbiA"/>
    <property type="match status" value="1"/>
</dbReference>
<dbReference type="InterPro" id="IPR050625">
    <property type="entry name" value="ParA/MinD_ATPase"/>
</dbReference>
<dbReference type="InterPro" id="IPR002586">
    <property type="entry name" value="CobQ/CobB/MinD/ParA_Nub-bd_dom"/>
</dbReference>
<dbReference type="GO" id="GO:0051782">
    <property type="term" value="P:negative regulation of cell division"/>
    <property type="evidence" value="ECO:0007669"/>
    <property type="project" value="TreeGrafter"/>
</dbReference>
<organism evidence="2 3">
    <name type="scientific">Haloarcula vallismortis</name>
    <name type="common">Halobacterium vallismortis</name>
    <dbReference type="NCBI Taxonomy" id="28442"/>
    <lineage>
        <taxon>Archaea</taxon>
        <taxon>Methanobacteriati</taxon>
        <taxon>Methanobacteriota</taxon>
        <taxon>Stenosarchaea group</taxon>
        <taxon>Halobacteria</taxon>
        <taxon>Halobacteriales</taxon>
        <taxon>Haloarculaceae</taxon>
        <taxon>Haloarcula</taxon>
    </lineage>
</organism>
<dbReference type="InterPro" id="IPR027417">
    <property type="entry name" value="P-loop_NTPase"/>
</dbReference>
<reference evidence="2 3" key="1">
    <citation type="submission" date="2016-10" db="EMBL/GenBank/DDBJ databases">
        <authorList>
            <person name="de Groot N.N."/>
        </authorList>
    </citation>
    <scope>NUCLEOTIDE SEQUENCE [LARGE SCALE GENOMIC DNA]</scope>
    <source>
        <strain evidence="2 3">DSM 3756</strain>
    </source>
</reference>
<dbReference type="Gene3D" id="3.40.50.300">
    <property type="entry name" value="P-loop containing nucleotide triphosphate hydrolases"/>
    <property type="match status" value="1"/>
</dbReference>
<sequence length="238" mass="24140">MILAVTGGKGGVGKSTIAYNLAAELDGLERADNRGSLSNANAGSVVVDGDLGMADLPSSHGPDLHDVLADRADPHEAVRADGPVTLVPCGRTLAGARSADLQALTDVFAALERTYRWVIVDSPAGLHADVGLPLAAADAAVLVTTPEDAALADALRVRALARELDAGLCRVVLNRAGPDPATEAVADRFGAPAVAVPESEPLATAQAHGQPLRETAPEASACNSLEALVDAVYSCSSV</sequence>
<dbReference type="EMBL" id="FNOF01000007">
    <property type="protein sequence ID" value="SDW81145.1"/>
    <property type="molecule type" value="Genomic_DNA"/>
</dbReference>
<evidence type="ECO:0000259" key="1">
    <source>
        <dbReference type="Pfam" id="PF01656"/>
    </source>
</evidence>
<protein>
    <submittedName>
        <fullName evidence="2">Septum site-determining protein MinD</fullName>
    </submittedName>
</protein>
<dbReference type="GO" id="GO:0016887">
    <property type="term" value="F:ATP hydrolysis activity"/>
    <property type="evidence" value="ECO:0007669"/>
    <property type="project" value="TreeGrafter"/>
</dbReference>
<name>A0A1H2WKR4_HALVA</name>
<dbReference type="PANTHER" id="PTHR43384">
    <property type="entry name" value="SEPTUM SITE-DETERMINING PROTEIN MIND HOMOLOG, CHLOROPLASTIC-RELATED"/>
    <property type="match status" value="1"/>
</dbReference>
<dbReference type="AlphaFoldDB" id="A0A1H2WKR4"/>
<accession>A0A1H2WKR4</accession>
<dbReference type="GO" id="GO:0009898">
    <property type="term" value="C:cytoplasmic side of plasma membrane"/>
    <property type="evidence" value="ECO:0007669"/>
    <property type="project" value="TreeGrafter"/>
</dbReference>
<feature type="domain" description="CobQ/CobB/MinD/ParA nucleotide binding" evidence="1">
    <location>
        <begin position="3"/>
        <end position="212"/>
    </location>
</feature>